<protein>
    <submittedName>
        <fullName evidence="1">Uncharacterized protein</fullName>
    </submittedName>
</protein>
<evidence type="ECO:0000313" key="1">
    <source>
        <dbReference type="EMBL" id="BAV39327.1"/>
    </source>
</evidence>
<dbReference type="Proteomes" id="UP000224877">
    <property type="component" value="Segment"/>
</dbReference>
<sequence>MEKLNLMGVERPLKTRCKIKEFVSCMVFEGNKLPRKAKKKYLKTYNRDTYRNIIFLNKIKDEMLKGIPLKFQLPAGIGKTNMILNNIIFGVTPKITHNPITILP</sequence>
<proteinExistence type="predicted"/>
<evidence type="ECO:0000313" key="2">
    <source>
        <dbReference type="Proteomes" id="UP000224877"/>
    </source>
</evidence>
<reference evidence="1 2" key="1">
    <citation type="submission" date="2016-07" db="EMBL/GenBank/DDBJ databases">
        <title>Characterization of three bacteriophages infecting bacteria isolated from shrimp culture pond water.</title>
        <authorList>
            <person name="Khoa H.V."/>
        </authorList>
    </citation>
    <scope>NUCLEOTIDE SEQUENCE [LARGE SCALE GENOMIC DNA]</scope>
</reference>
<name>A0A1B4XX04_9CAUD</name>
<dbReference type="EMBL" id="LC168164">
    <property type="protein sequence ID" value="BAV39327.1"/>
    <property type="molecule type" value="Genomic_DNA"/>
</dbReference>
<accession>A0A1B4XX04</accession>
<gene>
    <name evidence="1" type="ORF">BPT24_203</name>
</gene>
<keyword evidence="2" id="KW-1185">Reference proteome</keyword>
<organism evidence="1 2">
    <name type="scientific">Tenacibaculum phage pT24</name>
    <dbReference type="NCBI Taxonomy" id="1880590"/>
    <lineage>
        <taxon>Viruses</taxon>
        <taxon>Duplodnaviria</taxon>
        <taxon>Heunggongvirae</taxon>
        <taxon>Uroviricota</taxon>
        <taxon>Caudoviricetes</taxon>
        <taxon>Kungbxnavirus</taxon>
        <taxon>Kungbxnavirus pT24</taxon>
    </lineage>
</organism>